<dbReference type="AlphaFoldDB" id="A0AAD8B9D5"/>
<sequence length="102" mass="11632">MTLNQRNYFGAAAALPREHFEPCPLTSGQYQPFNEVRTYFSTVIYHHQSMEKIIFSETCDVSSKEGEQLRGRKKKDELLEVGAVERLSQAGHLTGHLHPLQT</sequence>
<gene>
    <name evidence="1" type="ORF">Bpfe_020092</name>
</gene>
<evidence type="ECO:0000313" key="2">
    <source>
        <dbReference type="Proteomes" id="UP001233172"/>
    </source>
</evidence>
<reference evidence="1" key="2">
    <citation type="submission" date="2023-04" db="EMBL/GenBank/DDBJ databases">
        <authorList>
            <person name="Bu L."/>
            <person name="Lu L."/>
            <person name="Laidemitt M.R."/>
            <person name="Zhang S.M."/>
            <person name="Mutuku M."/>
            <person name="Mkoji G."/>
            <person name="Steinauer M."/>
            <person name="Loker E.S."/>
        </authorList>
    </citation>
    <scope>NUCLEOTIDE SEQUENCE</scope>
    <source>
        <strain evidence="1">KasaAsao</strain>
        <tissue evidence="1">Whole Snail</tissue>
    </source>
</reference>
<reference evidence="1" key="1">
    <citation type="journal article" date="2023" name="PLoS Negl. Trop. Dis.">
        <title>A genome sequence for Biomphalaria pfeifferi, the major vector snail for the human-infecting parasite Schistosoma mansoni.</title>
        <authorList>
            <person name="Bu L."/>
            <person name="Lu L."/>
            <person name="Laidemitt M.R."/>
            <person name="Zhang S.M."/>
            <person name="Mutuku M."/>
            <person name="Mkoji G."/>
            <person name="Steinauer M."/>
            <person name="Loker E.S."/>
        </authorList>
    </citation>
    <scope>NUCLEOTIDE SEQUENCE</scope>
    <source>
        <strain evidence="1">KasaAsao</strain>
    </source>
</reference>
<protein>
    <submittedName>
        <fullName evidence="1">Uncharacterized protein</fullName>
    </submittedName>
</protein>
<dbReference type="EMBL" id="JASAOG010000114">
    <property type="protein sequence ID" value="KAK0050399.1"/>
    <property type="molecule type" value="Genomic_DNA"/>
</dbReference>
<dbReference type="Proteomes" id="UP001233172">
    <property type="component" value="Unassembled WGS sequence"/>
</dbReference>
<comment type="caution">
    <text evidence="1">The sequence shown here is derived from an EMBL/GenBank/DDBJ whole genome shotgun (WGS) entry which is preliminary data.</text>
</comment>
<proteinExistence type="predicted"/>
<name>A0AAD8B9D5_BIOPF</name>
<keyword evidence="2" id="KW-1185">Reference proteome</keyword>
<evidence type="ECO:0000313" key="1">
    <source>
        <dbReference type="EMBL" id="KAK0050399.1"/>
    </source>
</evidence>
<organism evidence="1 2">
    <name type="scientific">Biomphalaria pfeifferi</name>
    <name type="common">Bloodfluke planorb</name>
    <name type="synonym">Freshwater snail</name>
    <dbReference type="NCBI Taxonomy" id="112525"/>
    <lineage>
        <taxon>Eukaryota</taxon>
        <taxon>Metazoa</taxon>
        <taxon>Spiralia</taxon>
        <taxon>Lophotrochozoa</taxon>
        <taxon>Mollusca</taxon>
        <taxon>Gastropoda</taxon>
        <taxon>Heterobranchia</taxon>
        <taxon>Euthyneura</taxon>
        <taxon>Panpulmonata</taxon>
        <taxon>Hygrophila</taxon>
        <taxon>Lymnaeoidea</taxon>
        <taxon>Planorbidae</taxon>
        <taxon>Biomphalaria</taxon>
    </lineage>
</organism>
<accession>A0AAD8B9D5</accession>